<feature type="chain" id="PRO_5020022802" description="Bifunctional inhibitor/plant lipid transfer protein/seed storage helical domain-containing protein" evidence="9">
    <location>
        <begin position="22"/>
        <end position="140"/>
    </location>
</feature>
<evidence type="ECO:0000313" key="11">
    <source>
        <dbReference type="EMBL" id="QCD91586.1"/>
    </source>
</evidence>
<dbReference type="GO" id="GO:0098552">
    <property type="term" value="C:side of membrane"/>
    <property type="evidence" value="ECO:0007669"/>
    <property type="project" value="UniProtKB-KW"/>
</dbReference>
<reference evidence="11 12" key="1">
    <citation type="submission" date="2019-04" db="EMBL/GenBank/DDBJ databases">
        <title>An improved genome assembly and genetic linkage map for asparagus bean, Vigna unguiculata ssp. sesquipedialis.</title>
        <authorList>
            <person name="Xia Q."/>
            <person name="Zhang R."/>
            <person name="Dong Y."/>
        </authorList>
    </citation>
    <scope>NUCLEOTIDE SEQUENCE [LARGE SCALE GENOMIC DNA]</scope>
    <source>
        <tissue evidence="11">Leaf</tissue>
    </source>
</reference>
<evidence type="ECO:0000256" key="2">
    <source>
        <dbReference type="ARBA" id="ARBA00009748"/>
    </source>
</evidence>
<evidence type="ECO:0000256" key="5">
    <source>
        <dbReference type="ARBA" id="ARBA00022729"/>
    </source>
</evidence>
<organism evidence="11 12">
    <name type="scientific">Vigna unguiculata</name>
    <name type="common">Cowpea</name>
    <dbReference type="NCBI Taxonomy" id="3917"/>
    <lineage>
        <taxon>Eukaryota</taxon>
        <taxon>Viridiplantae</taxon>
        <taxon>Streptophyta</taxon>
        <taxon>Embryophyta</taxon>
        <taxon>Tracheophyta</taxon>
        <taxon>Spermatophyta</taxon>
        <taxon>Magnoliopsida</taxon>
        <taxon>eudicotyledons</taxon>
        <taxon>Gunneridae</taxon>
        <taxon>Pentapetalae</taxon>
        <taxon>rosids</taxon>
        <taxon>fabids</taxon>
        <taxon>Fabales</taxon>
        <taxon>Fabaceae</taxon>
        <taxon>Papilionoideae</taxon>
        <taxon>50 kb inversion clade</taxon>
        <taxon>NPAAA clade</taxon>
        <taxon>indigoferoid/millettioid clade</taxon>
        <taxon>Phaseoleae</taxon>
        <taxon>Vigna</taxon>
    </lineage>
</organism>
<dbReference type="PANTHER" id="PTHR33044">
    <property type="entry name" value="BIFUNCTIONAL INHIBITOR/LIPID-TRANSFER PROTEIN/SEED STORAGE 2S ALBUMIN SUPERFAMILY PROTEIN-RELATED"/>
    <property type="match status" value="1"/>
</dbReference>
<comment type="similarity">
    <text evidence="2">Belongs to the plant LTP family.</text>
</comment>
<keyword evidence="12" id="KW-1185">Reference proteome</keyword>
<keyword evidence="6" id="KW-1015">Disulfide bond</keyword>
<evidence type="ECO:0000256" key="3">
    <source>
        <dbReference type="ARBA" id="ARBA00022475"/>
    </source>
</evidence>
<dbReference type="Gene3D" id="1.10.110.10">
    <property type="entry name" value="Plant lipid-transfer and hydrophobic proteins"/>
    <property type="match status" value="1"/>
</dbReference>
<dbReference type="Gramene" id="Vigun02g169000.1.v1.2">
    <property type="protein sequence ID" value="Vigun02g169000.1.v1.2"/>
    <property type="gene ID" value="Vigun02g169000.v1.2"/>
</dbReference>
<evidence type="ECO:0000313" key="12">
    <source>
        <dbReference type="Proteomes" id="UP000501690"/>
    </source>
</evidence>
<sequence length="140" mass="14610">MIRVWKLVLVLSITVIGFANGQGVPPCLGPLSPCIDFLNSTKPPPQTCCNPVKEVNANQNSCFCELALTPGALEALGTTLSHAIQLLQSCGVNFKLTSCKAPFSSAPPPATVGGDEGGTSRATFSGLSFALFLCVYAMFN</sequence>
<evidence type="ECO:0000256" key="7">
    <source>
        <dbReference type="ARBA" id="ARBA00023180"/>
    </source>
</evidence>
<keyword evidence="8" id="KW-0449">Lipoprotein</keyword>
<evidence type="ECO:0000256" key="8">
    <source>
        <dbReference type="ARBA" id="ARBA00023288"/>
    </source>
</evidence>
<accession>A0A4D6LU71</accession>
<evidence type="ECO:0000256" key="1">
    <source>
        <dbReference type="ARBA" id="ARBA00004609"/>
    </source>
</evidence>
<comment type="subcellular location">
    <subcellularLocation>
        <location evidence="1">Cell membrane</location>
        <topology evidence="1">Lipid-anchor</topology>
        <topology evidence="1">GPI-anchor</topology>
    </subcellularLocation>
</comment>
<proteinExistence type="inferred from homology"/>
<dbReference type="InterPro" id="IPR043325">
    <property type="entry name" value="LTSS"/>
</dbReference>
<evidence type="ECO:0000256" key="9">
    <source>
        <dbReference type="SAM" id="SignalP"/>
    </source>
</evidence>
<dbReference type="AlphaFoldDB" id="A0A4D6LU71"/>
<evidence type="ECO:0000256" key="6">
    <source>
        <dbReference type="ARBA" id="ARBA00023157"/>
    </source>
</evidence>
<dbReference type="Proteomes" id="UP000501690">
    <property type="component" value="Linkage Group LG4"/>
</dbReference>
<dbReference type="OrthoDB" id="690947at2759"/>
<keyword evidence="3" id="KW-1003">Cell membrane</keyword>
<gene>
    <name evidence="11" type="ORF">DEO72_LG4g2552</name>
</gene>
<dbReference type="SUPFAM" id="SSF47699">
    <property type="entry name" value="Bifunctional inhibitor/lipid-transfer protein/seed storage 2S albumin"/>
    <property type="match status" value="1"/>
</dbReference>
<dbReference type="InterPro" id="IPR016140">
    <property type="entry name" value="Bifunc_inhib/LTP/seed_store"/>
</dbReference>
<keyword evidence="4" id="KW-0336">GPI-anchor</keyword>
<keyword evidence="5 9" id="KW-0732">Signal</keyword>
<protein>
    <recommendedName>
        <fullName evidence="10">Bifunctional inhibitor/plant lipid transfer protein/seed storage helical domain-containing protein</fullName>
    </recommendedName>
</protein>
<dbReference type="GO" id="GO:0005886">
    <property type="term" value="C:plasma membrane"/>
    <property type="evidence" value="ECO:0007669"/>
    <property type="project" value="UniProtKB-SubCell"/>
</dbReference>
<dbReference type="InterPro" id="IPR036312">
    <property type="entry name" value="Bifun_inhib/LTP/seed_sf"/>
</dbReference>
<name>A0A4D6LU71_VIGUN</name>
<evidence type="ECO:0000256" key="4">
    <source>
        <dbReference type="ARBA" id="ARBA00022622"/>
    </source>
</evidence>
<keyword evidence="4" id="KW-0472">Membrane</keyword>
<evidence type="ECO:0000259" key="10">
    <source>
        <dbReference type="Pfam" id="PF14368"/>
    </source>
</evidence>
<feature type="domain" description="Bifunctional inhibitor/plant lipid transfer protein/seed storage helical" evidence="10">
    <location>
        <begin position="25"/>
        <end position="99"/>
    </location>
</feature>
<keyword evidence="7" id="KW-0325">Glycoprotein</keyword>
<dbReference type="CDD" id="cd00010">
    <property type="entry name" value="AAI_LTSS"/>
    <property type="match status" value="1"/>
</dbReference>
<dbReference type="EMBL" id="CP039348">
    <property type="protein sequence ID" value="QCD91586.1"/>
    <property type="molecule type" value="Genomic_DNA"/>
</dbReference>
<feature type="signal peptide" evidence="9">
    <location>
        <begin position="1"/>
        <end position="21"/>
    </location>
</feature>
<dbReference type="Pfam" id="PF14368">
    <property type="entry name" value="LTP_2"/>
    <property type="match status" value="1"/>
</dbReference>